<dbReference type="Proteomes" id="UP001319921">
    <property type="component" value="Chromosome"/>
</dbReference>
<evidence type="ECO:0000259" key="3">
    <source>
        <dbReference type="PROSITE" id="PS50055"/>
    </source>
</evidence>
<dbReference type="FunFam" id="3.90.190.10:FF:000157">
    <property type="entry name" value="Protein-tyrosine phosphatase"/>
    <property type="match status" value="1"/>
</dbReference>
<protein>
    <submittedName>
        <fullName evidence="5">Protein phosphatase</fullName>
    </submittedName>
</protein>
<dbReference type="Pfam" id="PF22785">
    <property type="entry name" value="Tc-R-P"/>
    <property type="match status" value="1"/>
</dbReference>
<dbReference type="InterPro" id="IPR029021">
    <property type="entry name" value="Prot-tyrosine_phosphatase-like"/>
</dbReference>
<dbReference type="EMBL" id="AP025226">
    <property type="protein sequence ID" value="BDB98827.1"/>
    <property type="molecule type" value="Genomic_DNA"/>
</dbReference>
<dbReference type="InterPro" id="IPR000387">
    <property type="entry name" value="Tyr_Pase_dom"/>
</dbReference>
<feature type="domain" description="Tyrosine specific protein phosphatases" evidence="4">
    <location>
        <begin position="76"/>
        <end position="141"/>
    </location>
</feature>
<dbReference type="PROSITE" id="PS50056">
    <property type="entry name" value="TYR_PHOSPHATASE_2"/>
    <property type="match status" value="1"/>
</dbReference>
<name>A0AAQ4CSP6_9CREN</name>
<dbReference type="SMART" id="SM00404">
    <property type="entry name" value="PTPc_motif"/>
    <property type="match status" value="1"/>
</dbReference>
<keyword evidence="1" id="KW-0378">Hydrolase</keyword>
<dbReference type="RefSeq" id="WP_229569196.1">
    <property type="nucleotide sequence ID" value="NZ_AP025226.1"/>
</dbReference>
<reference evidence="5 6" key="1">
    <citation type="journal article" date="2022" name="Microbiol. Resour. Announc.">
        <title>Complete Genome Sequence of the Hyperthermophilic and Acidophilic Archaeon Saccharolobus caldissimus Strain HS-3T.</title>
        <authorList>
            <person name="Sakai H.D."/>
            <person name="Kurosawa N."/>
        </authorList>
    </citation>
    <scope>NUCLEOTIDE SEQUENCE [LARGE SCALE GENOMIC DNA]</scope>
    <source>
        <strain evidence="5 6">JCM32116</strain>
    </source>
</reference>
<evidence type="ECO:0000259" key="2">
    <source>
        <dbReference type="PROSITE" id="PS50054"/>
    </source>
</evidence>
<gene>
    <name evidence="5" type="ORF">SACC_18440</name>
</gene>
<dbReference type="KEGG" id="scas:SACC_18440"/>
<dbReference type="PANTHER" id="PTHR23339">
    <property type="entry name" value="TYROSINE SPECIFIC PROTEIN PHOSPHATASE AND DUAL SPECIFICITY PROTEIN PHOSPHATASE"/>
    <property type="match status" value="1"/>
</dbReference>
<evidence type="ECO:0000313" key="6">
    <source>
        <dbReference type="Proteomes" id="UP001319921"/>
    </source>
</evidence>
<dbReference type="PROSITE" id="PS50055">
    <property type="entry name" value="TYR_PHOSPHATASE_PTP"/>
    <property type="match status" value="1"/>
</dbReference>
<sequence>MYWVRRKIIGGSPLPYTEDEIEGWKKEGVKRVLILPEDWEIEEAWGDKEYYFSVLRSRNFEYLHVPIPDGGVPNERQFITIMRWLLSKKEGNLVHCVGGLGRTGTILASYLILTEGLDADTAIDEVRRVRPGAVQTYEQLMFLLNVEGMKKNWLKNIYSNF</sequence>
<dbReference type="GeneID" id="68866573"/>
<proteinExistence type="predicted"/>
<feature type="domain" description="Tyrosine-protein phosphatase" evidence="2">
    <location>
        <begin position="1"/>
        <end position="153"/>
    </location>
</feature>
<dbReference type="Gene3D" id="3.90.190.10">
    <property type="entry name" value="Protein tyrosine phosphatase superfamily"/>
    <property type="match status" value="1"/>
</dbReference>
<evidence type="ECO:0000256" key="1">
    <source>
        <dbReference type="ARBA" id="ARBA00022801"/>
    </source>
</evidence>
<dbReference type="SUPFAM" id="SSF52799">
    <property type="entry name" value="(Phosphotyrosine protein) phosphatases II"/>
    <property type="match status" value="1"/>
</dbReference>
<dbReference type="PROSITE" id="PS00383">
    <property type="entry name" value="TYR_PHOSPHATASE_1"/>
    <property type="match status" value="1"/>
</dbReference>
<dbReference type="InterPro" id="IPR003595">
    <property type="entry name" value="Tyr_Pase_cat"/>
</dbReference>
<dbReference type="PRINTS" id="PR00700">
    <property type="entry name" value="PRTYPHPHTASE"/>
</dbReference>
<evidence type="ECO:0000313" key="5">
    <source>
        <dbReference type="EMBL" id="BDB98827.1"/>
    </source>
</evidence>
<evidence type="ECO:0000259" key="4">
    <source>
        <dbReference type="PROSITE" id="PS50056"/>
    </source>
</evidence>
<organism evidence="5 6">
    <name type="scientific">Saccharolobus caldissimus</name>
    <dbReference type="NCBI Taxonomy" id="1702097"/>
    <lineage>
        <taxon>Archaea</taxon>
        <taxon>Thermoproteota</taxon>
        <taxon>Thermoprotei</taxon>
        <taxon>Sulfolobales</taxon>
        <taxon>Sulfolobaceae</taxon>
        <taxon>Saccharolobus</taxon>
    </lineage>
</organism>
<dbReference type="GO" id="GO:0004725">
    <property type="term" value="F:protein tyrosine phosphatase activity"/>
    <property type="evidence" value="ECO:0007669"/>
    <property type="project" value="InterPro"/>
</dbReference>
<dbReference type="InterPro" id="IPR020422">
    <property type="entry name" value="TYR_PHOSPHATASE_DUAL_dom"/>
</dbReference>
<accession>A0AAQ4CSP6</accession>
<dbReference type="InterPro" id="IPR016130">
    <property type="entry name" value="Tyr_Pase_AS"/>
</dbReference>
<dbReference type="AlphaFoldDB" id="A0AAQ4CSP6"/>
<keyword evidence="6" id="KW-1185">Reference proteome</keyword>
<dbReference type="InterPro" id="IPR050561">
    <property type="entry name" value="PTP"/>
</dbReference>
<dbReference type="PROSITE" id="PS50054">
    <property type="entry name" value="TYR_PHOSPHATASE_DUAL"/>
    <property type="match status" value="1"/>
</dbReference>
<dbReference type="InterPro" id="IPR000242">
    <property type="entry name" value="PTP_cat"/>
</dbReference>
<feature type="domain" description="Tyrosine-protein phosphatase" evidence="3">
    <location>
        <begin position="1"/>
        <end position="146"/>
    </location>
</feature>